<dbReference type="SMART" id="SM00389">
    <property type="entry name" value="HOX"/>
    <property type="match status" value="1"/>
</dbReference>
<sequence>MNSEYHKGKALLDSLTVLEELTKTTTLIGPTKEQGNSDTTDNPHQLLQDLKENWNSIDPRVEWGLKQLPSNLRTIERFEQEDMVSIPLQSNAKFLLRRVSISVRNSTTKKLTLHDTYLCGSWNALKIPRQRLSLASKELLERIFLVKQSPNREERGLIAEKCGVSPLQIRVWFTNKRMRSKRQ</sequence>
<gene>
    <name evidence="7" type="primary">MTLa1</name>
</gene>
<feature type="domain" description="Homeobox" evidence="6">
    <location>
        <begin position="123"/>
        <end position="183"/>
    </location>
</feature>
<comment type="subcellular location">
    <subcellularLocation>
        <location evidence="4 5">Nucleus</location>
    </subcellularLocation>
</comment>
<dbReference type="Pfam" id="PF00046">
    <property type="entry name" value="Homeodomain"/>
    <property type="match status" value="1"/>
</dbReference>
<evidence type="ECO:0000313" key="7">
    <source>
        <dbReference type="EMBL" id="ADY62691.1"/>
    </source>
</evidence>
<dbReference type="GO" id="GO:0000981">
    <property type="term" value="F:DNA-binding transcription factor activity, RNA polymerase II-specific"/>
    <property type="evidence" value="ECO:0007669"/>
    <property type="project" value="InterPro"/>
</dbReference>
<protein>
    <submittedName>
        <fullName evidence="7">MTLa1</fullName>
    </submittedName>
</protein>
<dbReference type="Gene3D" id="1.10.10.60">
    <property type="entry name" value="Homeodomain-like"/>
    <property type="match status" value="1"/>
</dbReference>
<dbReference type="GO" id="GO:0003677">
    <property type="term" value="F:DNA binding"/>
    <property type="evidence" value="ECO:0007669"/>
    <property type="project" value="UniProtKB-UniRule"/>
</dbReference>
<dbReference type="EMBL" id="HQ696681">
    <property type="protein sequence ID" value="ADY62691.1"/>
    <property type="molecule type" value="Genomic_DNA"/>
</dbReference>
<name>F1D936_9ASCO</name>
<evidence type="ECO:0000256" key="4">
    <source>
        <dbReference type="PROSITE-ProRule" id="PRU00108"/>
    </source>
</evidence>
<evidence type="ECO:0000256" key="5">
    <source>
        <dbReference type="RuleBase" id="RU000682"/>
    </source>
</evidence>
<keyword evidence="1 4" id="KW-0238">DNA-binding</keyword>
<proteinExistence type="predicted"/>
<keyword evidence="2 4" id="KW-0371">Homeobox</keyword>
<organism evidence="7">
    <name type="scientific">Candida orthopsilosis</name>
    <dbReference type="NCBI Taxonomy" id="273371"/>
    <lineage>
        <taxon>Eukaryota</taxon>
        <taxon>Fungi</taxon>
        <taxon>Dikarya</taxon>
        <taxon>Ascomycota</taxon>
        <taxon>Saccharomycotina</taxon>
        <taxon>Pichiomycetes</taxon>
        <taxon>Debaryomycetaceae</taxon>
        <taxon>Candida/Lodderomyces clade</taxon>
        <taxon>Candida</taxon>
    </lineage>
</organism>
<keyword evidence="3 4" id="KW-0539">Nucleus</keyword>
<accession>F1D936</accession>
<dbReference type="PROSITE" id="PS50071">
    <property type="entry name" value="HOMEOBOX_2"/>
    <property type="match status" value="1"/>
</dbReference>
<dbReference type="CDD" id="cd00086">
    <property type="entry name" value="homeodomain"/>
    <property type="match status" value="1"/>
</dbReference>
<dbReference type="InterPro" id="IPR009057">
    <property type="entry name" value="Homeodomain-like_sf"/>
</dbReference>
<evidence type="ECO:0000256" key="1">
    <source>
        <dbReference type="ARBA" id="ARBA00023125"/>
    </source>
</evidence>
<evidence type="ECO:0000256" key="2">
    <source>
        <dbReference type="ARBA" id="ARBA00023155"/>
    </source>
</evidence>
<dbReference type="SUPFAM" id="SSF46689">
    <property type="entry name" value="Homeodomain-like"/>
    <property type="match status" value="1"/>
</dbReference>
<dbReference type="InterPro" id="IPR017970">
    <property type="entry name" value="Homeobox_CS"/>
</dbReference>
<evidence type="ECO:0000256" key="3">
    <source>
        <dbReference type="ARBA" id="ARBA00023242"/>
    </source>
</evidence>
<evidence type="ECO:0000259" key="6">
    <source>
        <dbReference type="PROSITE" id="PS50071"/>
    </source>
</evidence>
<dbReference type="PROSITE" id="PS00027">
    <property type="entry name" value="HOMEOBOX_1"/>
    <property type="match status" value="1"/>
</dbReference>
<dbReference type="InterPro" id="IPR001356">
    <property type="entry name" value="HD"/>
</dbReference>
<dbReference type="AlphaFoldDB" id="F1D936"/>
<reference evidence="7" key="1">
    <citation type="journal article" date="2011" name="Eukaryot. Cell">
        <title>Evolution of mating within the Candida parapsilosis species group.</title>
        <authorList>
            <person name="Sai S."/>
            <person name="Holland L.M."/>
            <person name="McGee C.F."/>
            <person name="Lynch D.B."/>
            <person name="Butler G."/>
        </authorList>
    </citation>
    <scope>NUCLEOTIDE SEQUENCE</scope>
    <source>
        <strain evidence="7">Cp90-125</strain>
    </source>
</reference>
<dbReference type="GO" id="GO:0005634">
    <property type="term" value="C:nucleus"/>
    <property type="evidence" value="ECO:0007669"/>
    <property type="project" value="UniProtKB-SubCell"/>
</dbReference>